<feature type="compositionally biased region" description="Low complexity" evidence="5">
    <location>
        <begin position="209"/>
        <end position="241"/>
    </location>
</feature>
<evidence type="ECO:0000256" key="2">
    <source>
        <dbReference type="ARBA" id="ARBA00022692"/>
    </source>
</evidence>
<dbReference type="Gene3D" id="2.60.120.260">
    <property type="entry name" value="Galactose-binding domain-like"/>
    <property type="match status" value="1"/>
</dbReference>
<evidence type="ECO:0000256" key="3">
    <source>
        <dbReference type="ARBA" id="ARBA00022989"/>
    </source>
</evidence>
<dbReference type="EMBL" id="KZ301985">
    <property type="protein sequence ID" value="PFH51673.1"/>
    <property type="molecule type" value="Genomic_DNA"/>
</dbReference>
<evidence type="ECO:0000256" key="4">
    <source>
        <dbReference type="ARBA" id="ARBA00023136"/>
    </source>
</evidence>
<feature type="compositionally biased region" description="Polar residues" evidence="5">
    <location>
        <begin position="242"/>
        <end position="253"/>
    </location>
</feature>
<protein>
    <recommendedName>
        <fullName evidence="10">Mid2 domain-containing protein</fullName>
    </recommendedName>
</protein>
<keyword evidence="7" id="KW-0732">Signal</keyword>
<dbReference type="PANTHER" id="PTHR15549">
    <property type="entry name" value="PAIRED IMMUNOGLOBULIN-LIKE TYPE 2 RECEPTOR"/>
    <property type="match status" value="1"/>
</dbReference>
<feature type="transmembrane region" description="Helical" evidence="6">
    <location>
        <begin position="272"/>
        <end position="295"/>
    </location>
</feature>
<sequence>MSPAYALTLSMIWSILLLLNTANAATRLVNRTIDDKHGDEKSGTAPTYFPLLPGVWADQDHNGRIAPDPVHAFQNTFIAATYHPEYGHTSVTFDFIGSAIYVFFTIVDDARVEITSKTECNFTVDGNIVGYYNHDPDLKNPAFHYQQLVFQKDDLSPGHHTFSIVTSDVPYHVYINFDYAMYTTEEIVGPPSANPLLPVSTSNAKITSTSTSLSTTSSGSTGPSSISITTSISNSGSPPISATQSTPTVDGPTSSPFNSSLASSSGMNNASFIGGIVGGSVSFVVVIVLLVWVLLWKRSRRHRVEDLPPHYTADTNGMSWTVQSSSSKGTTESRMAPFAALPRVNFFSKRNMPAEHDGESSDVLQETVQEEVRSQRQHQLTERLRIMMEEMQVLQDDLQVESVPLNSSEEQGNISDSSLLLRAQIVNMERQITQLRQLFQSSWAMGLTDDPPPEYTL</sequence>
<dbReference type="Proteomes" id="UP000242287">
    <property type="component" value="Unassembled WGS sequence"/>
</dbReference>
<evidence type="ECO:0000256" key="5">
    <source>
        <dbReference type="SAM" id="MobiDB-lite"/>
    </source>
</evidence>
<accession>A0A2A9NVH6</accession>
<evidence type="ECO:0000313" key="8">
    <source>
        <dbReference type="EMBL" id="PFH51673.1"/>
    </source>
</evidence>
<evidence type="ECO:0000256" key="6">
    <source>
        <dbReference type="SAM" id="Phobius"/>
    </source>
</evidence>
<keyword evidence="2 6" id="KW-0812">Transmembrane</keyword>
<feature type="signal peptide" evidence="7">
    <location>
        <begin position="1"/>
        <end position="24"/>
    </location>
</feature>
<dbReference type="STRING" id="703135.A0A2A9NVH6"/>
<evidence type="ECO:0000256" key="7">
    <source>
        <dbReference type="SAM" id="SignalP"/>
    </source>
</evidence>
<dbReference type="GO" id="GO:0016020">
    <property type="term" value="C:membrane"/>
    <property type="evidence" value="ECO:0007669"/>
    <property type="project" value="UniProtKB-SubCell"/>
</dbReference>
<keyword evidence="3 6" id="KW-1133">Transmembrane helix</keyword>
<feature type="region of interest" description="Disordered" evidence="5">
    <location>
        <begin position="209"/>
        <end position="260"/>
    </location>
</feature>
<dbReference type="GO" id="GO:0071944">
    <property type="term" value="C:cell periphery"/>
    <property type="evidence" value="ECO:0007669"/>
    <property type="project" value="UniProtKB-ARBA"/>
</dbReference>
<dbReference type="InterPro" id="IPR051694">
    <property type="entry name" value="Immunoregulatory_rcpt-like"/>
</dbReference>
<feature type="chain" id="PRO_5011976026" description="Mid2 domain-containing protein" evidence="7">
    <location>
        <begin position="25"/>
        <end position="457"/>
    </location>
</feature>
<evidence type="ECO:0008006" key="10">
    <source>
        <dbReference type="Google" id="ProtNLM"/>
    </source>
</evidence>
<dbReference type="OrthoDB" id="2758521at2759"/>
<reference evidence="8 9" key="1">
    <citation type="submission" date="2014-02" db="EMBL/GenBank/DDBJ databases">
        <title>Transposable element dynamics among asymbiotic and ectomycorrhizal Amanita fungi.</title>
        <authorList>
            <consortium name="DOE Joint Genome Institute"/>
            <person name="Hess J."/>
            <person name="Skrede I."/>
            <person name="Wolfe B."/>
            <person name="LaButti K."/>
            <person name="Ohm R.A."/>
            <person name="Grigoriev I.V."/>
            <person name="Pringle A."/>
        </authorList>
    </citation>
    <scope>NUCLEOTIDE SEQUENCE [LARGE SCALE GENOMIC DNA]</scope>
    <source>
        <strain evidence="8 9">SKay4041</strain>
    </source>
</reference>
<name>A0A2A9NVH6_9AGAR</name>
<evidence type="ECO:0000313" key="9">
    <source>
        <dbReference type="Proteomes" id="UP000242287"/>
    </source>
</evidence>
<keyword evidence="4 6" id="KW-0472">Membrane</keyword>
<evidence type="ECO:0000256" key="1">
    <source>
        <dbReference type="ARBA" id="ARBA00004167"/>
    </source>
</evidence>
<dbReference type="AlphaFoldDB" id="A0A2A9NVH6"/>
<keyword evidence="9" id="KW-1185">Reference proteome</keyword>
<organism evidence="8 9">
    <name type="scientific">Amanita thiersii Skay4041</name>
    <dbReference type="NCBI Taxonomy" id="703135"/>
    <lineage>
        <taxon>Eukaryota</taxon>
        <taxon>Fungi</taxon>
        <taxon>Dikarya</taxon>
        <taxon>Basidiomycota</taxon>
        <taxon>Agaricomycotina</taxon>
        <taxon>Agaricomycetes</taxon>
        <taxon>Agaricomycetidae</taxon>
        <taxon>Agaricales</taxon>
        <taxon>Pluteineae</taxon>
        <taxon>Amanitaceae</taxon>
        <taxon>Amanita</taxon>
    </lineage>
</organism>
<comment type="subcellular location">
    <subcellularLocation>
        <location evidence="1">Membrane</location>
        <topology evidence="1">Single-pass membrane protein</topology>
    </subcellularLocation>
</comment>
<dbReference type="PANTHER" id="PTHR15549:SF30">
    <property type="entry name" value="MID2 DOMAIN-CONTAINING PROTEIN"/>
    <property type="match status" value="1"/>
</dbReference>
<gene>
    <name evidence="8" type="ORF">AMATHDRAFT_58422</name>
</gene>
<proteinExistence type="predicted"/>